<accession>A0ABS7XX78</accession>
<evidence type="ECO:0000259" key="6">
    <source>
        <dbReference type="Pfam" id="PF03755"/>
    </source>
</evidence>
<dbReference type="Pfam" id="PF03755">
    <property type="entry name" value="YicC-like_N"/>
    <property type="match status" value="1"/>
</dbReference>
<dbReference type="Pfam" id="PF08340">
    <property type="entry name" value="YicC-like_C"/>
    <property type="match status" value="1"/>
</dbReference>
<evidence type="ECO:0000313" key="9">
    <source>
        <dbReference type="Proteomes" id="UP001198402"/>
    </source>
</evidence>
<gene>
    <name evidence="8" type="ORF">LBV24_03445</name>
</gene>
<reference evidence="9" key="1">
    <citation type="submission" date="2023-07" db="EMBL/GenBank/DDBJ databases">
        <authorList>
            <person name="Yue Y."/>
        </authorList>
    </citation>
    <scope>NUCLEOTIDE SEQUENCE [LARGE SCALE GENOMIC DNA]</scope>
    <source>
        <strain evidence="9">2Y89</strain>
    </source>
</reference>
<protein>
    <submittedName>
        <fullName evidence="8">YicC family protein</fullName>
    </submittedName>
</protein>
<dbReference type="EMBL" id="JAIUJS010000002">
    <property type="protein sequence ID" value="MCA0152257.1"/>
    <property type="molecule type" value="Genomic_DNA"/>
</dbReference>
<feature type="domain" description="Endoribonuclease YicC-like N-terminal" evidence="6">
    <location>
        <begin position="2"/>
        <end position="151"/>
    </location>
</feature>
<dbReference type="InterPro" id="IPR013551">
    <property type="entry name" value="YicC-like_C"/>
</dbReference>
<comment type="caution">
    <text evidence="8">The sequence shown here is derived from an EMBL/GenBank/DDBJ whole genome shotgun (WGS) entry which is preliminary data.</text>
</comment>
<keyword evidence="4" id="KW-0378">Hydrolase</keyword>
<proteinExistence type="inferred from homology"/>
<keyword evidence="9" id="KW-1185">Reference proteome</keyword>
<sequence length="285" mass="32675">MIQSMTGYGKTVLQLPTKKISIELKSLNSKNLDVNARMPSAYRAKELDIRKLIAKHLVRGKVDFSLYVEITGEDTTSKINKTVVQEYIKQLKEVVDGDTTELLKMAVRLPDAVTTERDDIDEEEWSSIEDGINEAVTKIVSYRKDEGAILKADFTNRISTLRDLLNQVIQMDPDRIDGVRARLEKGIADIKEKVDENRFEQELVYYIEKFDITEEKVRLDNHLDYFIKALNSDDSNGKKLGFITQEIGREINTIGSKSNYAPMQKLVVQMKDELEKIKEQLLNVL</sequence>
<organism evidence="8 9">
    <name type="scientific">Winogradskyella vincentii</name>
    <dbReference type="NCBI Taxonomy" id="2877122"/>
    <lineage>
        <taxon>Bacteria</taxon>
        <taxon>Pseudomonadati</taxon>
        <taxon>Bacteroidota</taxon>
        <taxon>Flavobacteriia</taxon>
        <taxon>Flavobacteriales</taxon>
        <taxon>Flavobacteriaceae</taxon>
        <taxon>Winogradskyella</taxon>
    </lineage>
</organism>
<comment type="cofactor">
    <cofactor evidence="1">
        <name>a divalent metal cation</name>
        <dbReference type="ChEBI" id="CHEBI:60240"/>
    </cofactor>
</comment>
<dbReference type="PANTHER" id="PTHR30636:SF3">
    <property type="entry name" value="UPF0701 PROTEIN YICC"/>
    <property type="match status" value="1"/>
</dbReference>
<comment type="similarity">
    <text evidence="5">Belongs to the YicC/YloC family.</text>
</comment>
<keyword evidence="2" id="KW-0540">Nuclease</keyword>
<dbReference type="RefSeq" id="WP_224477201.1">
    <property type="nucleotide sequence ID" value="NZ_JAIUJS010000002.1"/>
</dbReference>
<evidence type="ECO:0000259" key="7">
    <source>
        <dbReference type="Pfam" id="PF08340"/>
    </source>
</evidence>
<evidence type="ECO:0000256" key="4">
    <source>
        <dbReference type="ARBA" id="ARBA00022801"/>
    </source>
</evidence>
<feature type="domain" description="Endoribonuclease YicC-like C-terminal" evidence="7">
    <location>
        <begin position="171"/>
        <end position="284"/>
    </location>
</feature>
<evidence type="ECO:0000256" key="2">
    <source>
        <dbReference type="ARBA" id="ARBA00022722"/>
    </source>
</evidence>
<dbReference type="InterPro" id="IPR013527">
    <property type="entry name" value="YicC-like_N"/>
</dbReference>
<dbReference type="Proteomes" id="UP001198402">
    <property type="component" value="Unassembled WGS sequence"/>
</dbReference>
<evidence type="ECO:0000256" key="5">
    <source>
        <dbReference type="ARBA" id="ARBA00035648"/>
    </source>
</evidence>
<keyword evidence="3" id="KW-0255">Endonuclease</keyword>
<dbReference type="InterPro" id="IPR005229">
    <property type="entry name" value="YicC/YloC-like"/>
</dbReference>
<dbReference type="PANTHER" id="PTHR30636">
    <property type="entry name" value="UPF0701 PROTEIN YICC"/>
    <property type="match status" value="1"/>
</dbReference>
<evidence type="ECO:0000313" key="8">
    <source>
        <dbReference type="EMBL" id="MCA0152257.1"/>
    </source>
</evidence>
<evidence type="ECO:0000256" key="3">
    <source>
        <dbReference type="ARBA" id="ARBA00022759"/>
    </source>
</evidence>
<dbReference type="NCBIfam" id="TIGR00255">
    <property type="entry name" value="YicC/YloC family endoribonuclease"/>
    <property type="match status" value="1"/>
</dbReference>
<evidence type="ECO:0000256" key="1">
    <source>
        <dbReference type="ARBA" id="ARBA00001968"/>
    </source>
</evidence>
<name>A0ABS7XX78_9FLAO</name>